<gene>
    <name evidence="1" type="ORF">ENS06_10930</name>
</gene>
<protein>
    <submittedName>
        <fullName evidence="1">Uncharacterized protein</fullName>
    </submittedName>
</protein>
<accession>A0A832A3D6</accession>
<comment type="caution">
    <text evidence="1">The sequence shown here is derived from an EMBL/GenBank/DDBJ whole genome shotgun (WGS) entry which is preliminary data.</text>
</comment>
<sequence length="220" mass="25206">MREYNREQWQSFAAVKAAVDKMQDGEIAALRSAVEPYIAFRRELRAFHERFFAPHCMARCFETAQSACCGFESIFTFFSDQAITYLLSGPEERDRIFQALLHPSRSDRCVYLGPKGCVWVLPPISCAFFYCDAVKEQVFAADPQAASIWRHLREAEKAFTYPDRPVLFDTVEALFRAHGVDSPHMYFHKSPGLLRIKREAGLVADRPRRGPLSAEETIRS</sequence>
<evidence type="ECO:0000313" key="1">
    <source>
        <dbReference type="EMBL" id="HFK97818.1"/>
    </source>
</evidence>
<name>A0A832A3D6_9BACT</name>
<dbReference type="EMBL" id="DSTK01000034">
    <property type="protein sequence ID" value="HFK97818.1"/>
    <property type="molecule type" value="Genomic_DNA"/>
</dbReference>
<proteinExistence type="predicted"/>
<reference evidence="1" key="1">
    <citation type="journal article" date="2020" name="mSystems">
        <title>Genome- and Community-Level Interaction Insights into Carbon Utilization and Element Cycling Functions of Hydrothermarchaeota in Hydrothermal Sediment.</title>
        <authorList>
            <person name="Zhou Z."/>
            <person name="Liu Y."/>
            <person name="Xu W."/>
            <person name="Pan J."/>
            <person name="Luo Z.H."/>
            <person name="Li M."/>
        </authorList>
    </citation>
    <scope>NUCLEOTIDE SEQUENCE [LARGE SCALE GENOMIC DNA]</scope>
    <source>
        <strain evidence="1">SpSt-456</strain>
    </source>
</reference>
<dbReference type="AlphaFoldDB" id="A0A832A3D6"/>
<organism evidence="1">
    <name type="scientific">Desulfacinum infernum</name>
    <dbReference type="NCBI Taxonomy" id="35837"/>
    <lineage>
        <taxon>Bacteria</taxon>
        <taxon>Pseudomonadati</taxon>
        <taxon>Thermodesulfobacteriota</taxon>
        <taxon>Syntrophobacteria</taxon>
        <taxon>Syntrophobacterales</taxon>
        <taxon>Syntrophobacteraceae</taxon>
        <taxon>Desulfacinum</taxon>
    </lineage>
</organism>